<dbReference type="PANTHER" id="PTHR34183:SF1">
    <property type="entry name" value="ENDOLYTIC PEPTIDOGLYCAN TRANSGLYCOSYLASE RLPA"/>
    <property type="match status" value="1"/>
</dbReference>
<feature type="compositionally biased region" description="Pro residues" evidence="1">
    <location>
        <begin position="94"/>
        <end position="108"/>
    </location>
</feature>
<evidence type="ECO:0000313" key="4">
    <source>
        <dbReference type="EMBL" id="MBD7977045.1"/>
    </source>
</evidence>
<protein>
    <submittedName>
        <fullName evidence="4">SPOR domain-containing protein</fullName>
    </submittedName>
</protein>
<dbReference type="InterPro" id="IPR007730">
    <property type="entry name" value="SPOR-like_dom"/>
</dbReference>
<evidence type="ECO:0000313" key="5">
    <source>
        <dbReference type="Proteomes" id="UP000611945"/>
    </source>
</evidence>
<feature type="region of interest" description="Disordered" evidence="1">
    <location>
        <begin position="203"/>
        <end position="226"/>
    </location>
</feature>
<dbReference type="InterPro" id="IPR036680">
    <property type="entry name" value="SPOR-like_sf"/>
</dbReference>
<dbReference type="EMBL" id="JACSQG010000002">
    <property type="protein sequence ID" value="MBD7977045.1"/>
    <property type="molecule type" value="Genomic_DNA"/>
</dbReference>
<feature type="transmembrane region" description="Helical" evidence="2">
    <location>
        <begin position="27"/>
        <end position="47"/>
    </location>
</feature>
<name>A0ABR8TMP3_9PSED</name>
<evidence type="ECO:0000259" key="3">
    <source>
        <dbReference type="PROSITE" id="PS51724"/>
    </source>
</evidence>
<dbReference type="PROSITE" id="PS51724">
    <property type="entry name" value="SPOR"/>
    <property type="match status" value="1"/>
</dbReference>
<evidence type="ECO:0000256" key="1">
    <source>
        <dbReference type="SAM" id="MobiDB-lite"/>
    </source>
</evidence>
<evidence type="ECO:0000256" key="2">
    <source>
        <dbReference type="SAM" id="Phobius"/>
    </source>
</evidence>
<keyword evidence="2" id="KW-0472">Membrane</keyword>
<keyword evidence="2" id="KW-0812">Transmembrane</keyword>
<feature type="domain" description="SPOR" evidence="3">
    <location>
        <begin position="144"/>
        <end position="223"/>
    </location>
</feature>
<reference evidence="4 5" key="1">
    <citation type="submission" date="2020-08" db="EMBL/GenBank/DDBJ databases">
        <title>A Genomic Blueprint of the Chicken Gut Microbiome.</title>
        <authorList>
            <person name="Gilroy R."/>
            <person name="Ravi A."/>
            <person name="Getino M."/>
            <person name="Pursley I."/>
            <person name="Horton D.L."/>
            <person name="Alikhan N.-F."/>
            <person name="Baker D."/>
            <person name="Gharbi K."/>
            <person name="Hall N."/>
            <person name="Watson M."/>
            <person name="Adriaenssens E.M."/>
            <person name="Foster-Nyarko E."/>
            <person name="Jarju S."/>
            <person name="Secka A."/>
            <person name="Antonio M."/>
            <person name="Oren A."/>
            <person name="Chaudhuri R."/>
            <person name="La Ragione R.M."/>
            <person name="Hildebrand F."/>
            <person name="Pallen M.J."/>
        </authorList>
    </citation>
    <scope>NUCLEOTIDE SEQUENCE [LARGE SCALE GENOMIC DNA]</scope>
    <source>
        <strain evidence="4 5">Sa2CUA2</strain>
    </source>
</reference>
<keyword evidence="5" id="KW-1185">Reference proteome</keyword>
<feature type="region of interest" description="Disordered" evidence="1">
    <location>
        <begin position="1"/>
        <end position="24"/>
    </location>
</feature>
<accession>A0ABR8TMP3</accession>
<dbReference type="Pfam" id="PF05036">
    <property type="entry name" value="SPOR"/>
    <property type="match status" value="1"/>
</dbReference>
<sequence length="226" mass="24435">MAAARKKPAPKRGASRPQAPAQKPVPGWVWLACGLVIGGFVMFLMSLEPGKDSIKRPVEQAHKNAKPAKEQQPAKPKYDFYTLLPESEVIVPPESLPRTPPAPAPKPAAKPVTPQEAAKIDTERALAALSGKIPPPPPRVATAVPATHQFFLQAGSFQTRAQAESVRAQVTLIGQVARLESGTVGDRTWHRVLVGPFNSREQMNSAQKQLSSNGFSNLLPQQRKVQ</sequence>
<proteinExistence type="predicted"/>
<dbReference type="SUPFAM" id="SSF110997">
    <property type="entry name" value="Sporulation related repeat"/>
    <property type="match status" value="1"/>
</dbReference>
<dbReference type="PANTHER" id="PTHR34183">
    <property type="entry name" value="ENDOLYTIC PEPTIDOGLYCAN TRANSGLYCOSYLASE RLPA"/>
    <property type="match status" value="1"/>
</dbReference>
<feature type="region of interest" description="Disordered" evidence="1">
    <location>
        <begin position="94"/>
        <end position="114"/>
    </location>
</feature>
<dbReference type="Proteomes" id="UP000611945">
    <property type="component" value="Unassembled WGS sequence"/>
</dbReference>
<gene>
    <name evidence="4" type="ORF">H9642_07545</name>
</gene>
<comment type="caution">
    <text evidence="4">The sequence shown here is derived from an EMBL/GenBank/DDBJ whole genome shotgun (WGS) entry which is preliminary data.</text>
</comment>
<dbReference type="RefSeq" id="WP_251835807.1">
    <property type="nucleotide sequence ID" value="NZ_JACSQG010000002.1"/>
</dbReference>
<organism evidence="4 5">
    <name type="scientific">Serpens gallinarum</name>
    <dbReference type="NCBI Taxonomy" id="2763075"/>
    <lineage>
        <taxon>Bacteria</taxon>
        <taxon>Pseudomonadati</taxon>
        <taxon>Pseudomonadota</taxon>
        <taxon>Gammaproteobacteria</taxon>
        <taxon>Pseudomonadales</taxon>
        <taxon>Pseudomonadaceae</taxon>
        <taxon>Pseudomonas</taxon>
    </lineage>
</organism>
<keyword evidence="2" id="KW-1133">Transmembrane helix</keyword>
<dbReference type="Gene3D" id="3.30.70.1070">
    <property type="entry name" value="Sporulation related repeat"/>
    <property type="match status" value="1"/>
</dbReference>
<feature type="compositionally biased region" description="Basic residues" evidence="1">
    <location>
        <begin position="1"/>
        <end position="14"/>
    </location>
</feature>